<feature type="compositionally biased region" description="Low complexity" evidence="7">
    <location>
        <begin position="16"/>
        <end position="55"/>
    </location>
</feature>
<accession>A0A0P4VUU5</accession>
<protein>
    <recommendedName>
        <fullName evidence="6">Period circadian protein</fullName>
    </recommendedName>
</protein>
<dbReference type="InterPro" id="IPR000014">
    <property type="entry name" value="PAS"/>
</dbReference>
<dbReference type="Gene3D" id="1.20.5.770">
    <property type="entry name" value="Single helix bin"/>
    <property type="match status" value="1"/>
</dbReference>
<comment type="subcellular location">
    <subcellularLocation>
        <location evidence="1">Nucleus</location>
    </subcellularLocation>
</comment>
<feature type="domain" description="PAS" evidence="8">
    <location>
        <begin position="353"/>
        <end position="397"/>
    </location>
</feature>
<organism evidence="9">
    <name type="scientific">Rhodnius neglectus</name>
    <dbReference type="NCBI Taxonomy" id="72488"/>
    <lineage>
        <taxon>Eukaryota</taxon>
        <taxon>Metazoa</taxon>
        <taxon>Ecdysozoa</taxon>
        <taxon>Arthropoda</taxon>
        <taxon>Hexapoda</taxon>
        <taxon>Insecta</taxon>
        <taxon>Pterygota</taxon>
        <taxon>Neoptera</taxon>
        <taxon>Paraneoptera</taxon>
        <taxon>Hemiptera</taxon>
        <taxon>Heteroptera</taxon>
        <taxon>Panheteroptera</taxon>
        <taxon>Cimicomorpha</taxon>
        <taxon>Reduviidae</taxon>
        <taxon>Triatominae</taxon>
        <taxon>Rhodnius</taxon>
    </lineage>
</organism>
<evidence type="ECO:0000313" key="9">
    <source>
        <dbReference type="EMBL" id="JAI56338.1"/>
    </source>
</evidence>
<dbReference type="GO" id="GO:0000976">
    <property type="term" value="F:transcription cis-regulatory region binding"/>
    <property type="evidence" value="ECO:0007669"/>
    <property type="project" value="TreeGrafter"/>
</dbReference>
<feature type="region of interest" description="Disordered" evidence="7">
    <location>
        <begin position="1042"/>
        <end position="1074"/>
    </location>
</feature>
<dbReference type="Pfam" id="PF14598">
    <property type="entry name" value="PAS_11"/>
    <property type="match status" value="1"/>
</dbReference>
<dbReference type="GO" id="GO:0005634">
    <property type="term" value="C:nucleus"/>
    <property type="evidence" value="ECO:0007669"/>
    <property type="project" value="UniProtKB-SubCell"/>
</dbReference>
<dbReference type="GO" id="GO:0000122">
    <property type="term" value="P:negative regulation of transcription by RNA polymerase II"/>
    <property type="evidence" value="ECO:0007669"/>
    <property type="project" value="TreeGrafter"/>
</dbReference>
<dbReference type="PROSITE" id="PS50112">
    <property type="entry name" value="PAS"/>
    <property type="match status" value="2"/>
</dbReference>
<feature type="compositionally biased region" description="Basic and acidic residues" evidence="7">
    <location>
        <begin position="940"/>
        <end position="960"/>
    </location>
</feature>
<dbReference type="GO" id="GO:0043153">
    <property type="term" value="P:entrainment of circadian clock by photoperiod"/>
    <property type="evidence" value="ECO:0007669"/>
    <property type="project" value="TreeGrafter"/>
</dbReference>
<evidence type="ECO:0000256" key="1">
    <source>
        <dbReference type="ARBA" id="ARBA00004123"/>
    </source>
</evidence>
<dbReference type="GO" id="GO:0032922">
    <property type="term" value="P:circadian regulation of gene expression"/>
    <property type="evidence" value="ECO:0007669"/>
    <property type="project" value="TreeGrafter"/>
</dbReference>
<dbReference type="PANTHER" id="PTHR11269:SF16">
    <property type="entry name" value="PERIOD CIRCADIAN PROTEIN"/>
    <property type="match status" value="1"/>
</dbReference>
<evidence type="ECO:0000256" key="7">
    <source>
        <dbReference type="SAM" id="MobiDB-lite"/>
    </source>
</evidence>
<dbReference type="Gene3D" id="3.30.450.20">
    <property type="entry name" value="PAS domain"/>
    <property type="match status" value="2"/>
</dbReference>
<dbReference type="InterPro" id="IPR022728">
    <property type="entry name" value="Period_circadian-like_C"/>
</dbReference>
<dbReference type="NCBIfam" id="TIGR00229">
    <property type="entry name" value="sensory_box"/>
    <property type="match status" value="1"/>
</dbReference>
<dbReference type="InterPro" id="IPR013767">
    <property type="entry name" value="PAS_fold"/>
</dbReference>
<feature type="region of interest" description="Disordered" evidence="7">
    <location>
        <begin position="940"/>
        <end position="969"/>
    </location>
</feature>
<dbReference type="SMART" id="SM00091">
    <property type="entry name" value="PAS"/>
    <property type="match status" value="2"/>
</dbReference>
<feature type="region of interest" description="Disordered" evidence="7">
    <location>
        <begin position="834"/>
        <end position="917"/>
    </location>
</feature>
<evidence type="ECO:0000256" key="2">
    <source>
        <dbReference type="ARBA" id="ARBA00022553"/>
    </source>
</evidence>
<feature type="domain" description="PAS" evidence="8">
    <location>
        <begin position="209"/>
        <end position="258"/>
    </location>
</feature>
<evidence type="ECO:0000256" key="3">
    <source>
        <dbReference type="ARBA" id="ARBA00022737"/>
    </source>
</evidence>
<evidence type="ECO:0000259" key="8">
    <source>
        <dbReference type="PROSITE" id="PS50112"/>
    </source>
</evidence>
<reference evidence="9" key="1">
    <citation type="journal article" date="2016" name="PLoS Negl. Trop. Dis.">
        <title>A Deep Insight into the Sialome of Rhodnius neglectus, a Vector of Chagas Disease.</title>
        <authorList>
            <person name="Santiago P.B."/>
            <person name="Assumpcao T.C."/>
            <person name="Araujo C.N."/>
            <person name="Bastos I.M."/>
            <person name="Neves D."/>
            <person name="Silva I.G."/>
            <person name="Charneau S."/>
            <person name="Queiroz R.M."/>
            <person name="Raiol T."/>
            <person name="Oliveira J.V."/>
            <person name="Sousa M.V."/>
            <person name="Calvo E."/>
            <person name="Ribeiro J.M."/>
            <person name="Santana J.M."/>
        </authorList>
    </citation>
    <scope>NUCLEOTIDE SEQUENCE</scope>
    <source>
        <tissue evidence="9">Salivary glands</tissue>
    </source>
</reference>
<keyword evidence="2" id="KW-0597">Phosphoprotein</keyword>
<dbReference type="SUPFAM" id="SSF55785">
    <property type="entry name" value="PYP-like sensor domain (PAS domain)"/>
    <property type="match status" value="2"/>
</dbReference>
<keyword evidence="3" id="KW-0677">Repeat</keyword>
<feature type="compositionally biased region" description="Polar residues" evidence="7">
    <location>
        <begin position="92"/>
        <end position="124"/>
    </location>
</feature>
<feature type="compositionally biased region" description="Polar residues" evidence="7">
    <location>
        <begin position="552"/>
        <end position="564"/>
    </location>
</feature>
<keyword evidence="5" id="KW-0539">Nucleus</keyword>
<feature type="compositionally biased region" description="Low complexity" evidence="7">
    <location>
        <begin position="604"/>
        <end position="623"/>
    </location>
</feature>
<feature type="compositionally biased region" description="Basic and acidic residues" evidence="7">
    <location>
        <begin position="655"/>
        <end position="700"/>
    </location>
</feature>
<feature type="compositionally biased region" description="Low complexity" evidence="7">
    <location>
        <begin position="846"/>
        <end position="859"/>
    </location>
</feature>
<dbReference type="EMBL" id="GDKW01000257">
    <property type="protein sequence ID" value="JAI56338.1"/>
    <property type="molecule type" value="mRNA"/>
</dbReference>
<name>A0A0P4VUU5_9HEMI</name>
<dbReference type="Pfam" id="PF12114">
    <property type="entry name" value="Period_C"/>
    <property type="match status" value="1"/>
</dbReference>
<dbReference type="CDD" id="cd00130">
    <property type="entry name" value="PAS"/>
    <property type="match status" value="2"/>
</dbReference>
<dbReference type="GO" id="GO:0001222">
    <property type="term" value="F:transcription corepressor binding"/>
    <property type="evidence" value="ECO:0007669"/>
    <property type="project" value="TreeGrafter"/>
</dbReference>
<dbReference type="FunFam" id="3.30.450.20:FF:000066">
    <property type="entry name" value="Period circadian protein"/>
    <property type="match status" value="1"/>
</dbReference>
<dbReference type="InterPro" id="IPR035965">
    <property type="entry name" value="PAS-like_dom_sf"/>
</dbReference>
<dbReference type="PANTHER" id="PTHR11269">
    <property type="entry name" value="PERIOD CIRCADIAN PROTEIN"/>
    <property type="match status" value="1"/>
</dbReference>
<evidence type="ECO:0000256" key="4">
    <source>
        <dbReference type="ARBA" id="ARBA00023108"/>
    </source>
</evidence>
<feature type="compositionally biased region" description="Polar residues" evidence="7">
    <location>
        <begin position="580"/>
        <end position="593"/>
    </location>
</feature>
<feature type="region of interest" description="Disordered" evidence="7">
    <location>
        <begin position="576"/>
        <end position="769"/>
    </location>
</feature>
<feature type="compositionally biased region" description="Basic residues" evidence="7">
    <location>
        <begin position="66"/>
        <end position="79"/>
    </location>
</feature>
<feature type="region of interest" description="Disordered" evidence="7">
    <location>
        <begin position="518"/>
        <end position="564"/>
    </location>
</feature>
<feature type="region of interest" description="Disordered" evidence="7">
    <location>
        <begin position="1"/>
        <end position="124"/>
    </location>
</feature>
<evidence type="ECO:0000256" key="5">
    <source>
        <dbReference type="ARBA" id="ARBA00023242"/>
    </source>
</evidence>
<sequence length="1100" mass="121597">MRSDVEETGTHNTKVSDSGYSNSCSNSQSQRSSGSTKSRNSGCSSGSSGYCGITSPAHGDVNNQGSKRKEKDHKKKKTKNGPSGVSCLAQGTPASTEQESVTAQQTCNSIPQSSSPQVSLQNGSNLMEMCPSNQLDLSAEALQIAALSQTLTSIKKSKYKEASQDDSEASPTELPYEVDQEEIISCLNAESSSHEQEANELKMVVSMSDGLVVYTTSAISTMLGYPKDMWIGRSLIDFVHPRHSAYLAGHITTAIANIEPGQNSTKSSRNSFYCCLRKYRGLKALGFGITDKKVSYLPCEMSVSFKEISNSNQTKIYLVITASPIISAYKFPDEMNMSPKFITRHSANCHLCHVDPGVTLYFGYLPQDILGRSVLDFYHPEDLHFMKEVYEAVMKEQGHPFKSKPHRFRCQNGGYALVETELSSFINPWTRKLEFIICQHTVLRGPTNPDVTSPVLEPEPLKISEEVLKESKIVQEEIKCLLNETVTRTSETAKQQVSKRCKDLAAFMENLMDEITKPPDLKVDVPTEEQSFSERDSVTLGEISPHHEYYDSKSSSEAPPSYNQLNYNENIQRFFDSKPKTTVSDESGESKNGSGDEESKITPVVNSSSVSKSGGSGVSSGQSTESNGHSGETTTNTSNNTTQTYKPPTLTEQLLSRHNEDMEKKMVQKHREQRNKGDREQKGKDRLKQSFDKGQEESGSHHGVKRSGSHSWEGEPYKAIKANHINLQENGDLPVAEPDPNKTQPPNLWPSVGMPLPGLQQPKRREYPGPSFGSAVMPMYYVTNPRPGPSATYQHSAFTTQQTVQYVPSMVYHPVAMFGAPPVMFSPLTVFPSPGPPYQTNGGNDQETMQNLQTAQQQQKRPPSQGTSLKAEPGSAMCSVASASLQGHSEKGKLSSGLSPLVNGKHNQKQNDQEADSVATSIQFDDSSYHSSFYSFLKTDKSDESMKSSSENEKHEENWGPHRPAAPKARPIRKVAPWLEDVNLSPELILKYQLKERSLEEILKEDLKALEKLTQPALVNDQLSQMYLDLELEGLSKHLTLDEGMTSSSESSDEENNEFGSSLENLAAKKKKQRNTEYDRMTILFEEDAPFPPPLAAECS</sequence>
<dbReference type="Pfam" id="PF00989">
    <property type="entry name" value="PAS"/>
    <property type="match status" value="1"/>
</dbReference>
<dbReference type="InterPro" id="IPR050760">
    <property type="entry name" value="Period_circadian_regulator"/>
</dbReference>
<evidence type="ECO:0000256" key="6">
    <source>
        <dbReference type="ARBA" id="ARBA00040849"/>
    </source>
</evidence>
<dbReference type="GO" id="GO:0005737">
    <property type="term" value="C:cytoplasm"/>
    <property type="evidence" value="ECO:0007669"/>
    <property type="project" value="TreeGrafter"/>
</dbReference>
<dbReference type="AlphaFoldDB" id="A0A0P4VUU5"/>
<feature type="compositionally biased region" description="Low complexity" evidence="7">
    <location>
        <begin position="633"/>
        <end position="644"/>
    </location>
</feature>
<proteinExistence type="evidence at transcript level"/>
<keyword evidence="4" id="KW-0090">Biological rhythms</keyword>